<dbReference type="PANTHER" id="PTHR10204:SF34">
    <property type="entry name" value="NAD(P)H DEHYDROGENASE [QUINONE] 1 ISOFORM 1"/>
    <property type="match status" value="1"/>
</dbReference>
<dbReference type="InterPro" id="IPR029039">
    <property type="entry name" value="Flavoprotein-like_sf"/>
</dbReference>
<feature type="domain" description="Flavodoxin-like fold" evidence="3">
    <location>
        <begin position="2"/>
        <end position="178"/>
    </location>
</feature>
<proteinExistence type="inferred from homology"/>
<name>A0A2H0N838_9BACT</name>
<accession>A0A2H0N838</accession>
<dbReference type="GO" id="GO:0005829">
    <property type="term" value="C:cytosol"/>
    <property type="evidence" value="ECO:0007669"/>
    <property type="project" value="TreeGrafter"/>
</dbReference>
<dbReference type="InterPro" id="IPR003680">
    <property type="entry name" value="Flavodoxin_fold"/>
</dbReference>
<evidence type="ECO:0000256" key="1">
    <source>
        <dbReference type="ARBA" id="ARBA00006252"/>
    </source>
</evidence>
<dbReference type="EMBL" id="PCWO01000018">
    <property type="protein sequence ID" value="PIR05049.1"/>
    <property type="molecule type" value="Genomic_DNA"/>
</dbReference>
<gene>
    <name evidence="4" type="ORF">COV57_01210</name>
</gene>
<dbReference type="Proteomes" id="UP000229893">
    <property type="component" value="Unassembled WGS sequence"/>
</dbReference>
<dbReference type="InterPro" id="IPR051545">
    <property type="entry name" value="NAD(P)H_dehydrogenase_qn"/>
</dbReference>
<dbReference type="PANTHER" id="PTHR10204">
    <property type="entry name" value="NAD P H OXIDOREDUCTASE-RELATED"/>
    <property type="match status" value="1"/>
</dbReference>
<sequence length="191" mass="22341">MKNVLIINGHPSKKSFCSSLAHSYAKGAHDSKAEVKLVELGDLDFDPILHEGYSKIQELEPDLVKLQEDIKWAHHIVIVYPTWWNSMPAIMKGLFDRMWLPRFAFKFTSPYWHKKLLKGRSARLIITMDSPWLIYRFIFGGCGEKIMKRSILKFAGISPVKVTHIDFMKISTEKRRHEWLDYVKKLGRKLI</sequence>
<evidence type="ECO:0000313" key="5">
    <source>
        <dbReference type="Proteomes" id="UP000229893"/>
    </source>
</evidence>
<dbReference type="Pfam" id="PF02525">
    <property type="entry name" value="Flavodoxin_2"/>
    <property type="match status" value="1"/>
</dbReference>
<evidence type="ECO:0000313" key="4">
    <source>
        <dbReference type="EMBL" id="PIR05049.1"/>
    </source>
</evidence>
<organism evidence="4 5">
    <name type="scientific">Candidatus Liptonbacteria bacterium CG11_big_fil_rev_8_21_14_0_20_35_14</name>
    <dbReference type="NCBI Taxonomy" id="1974634"/>
    <lineage>
        <taxon>Bacteria</taxon>
        <taxon>Candidatus Liptoniibacteriota</taxon>
    </lineage>
</organism>
<keyword evidence="2" id="KW-0560">Oxidoreductase</keyword>
<dbReference type="GO" id="GO:0003955">
    <property type="term" value="F:NAD(P)H dehydrogenase (quinone) activity"/>
    <property type="evidence" value="ECO:0007669"/>
    <property type="project" value="TreeGrafter"/>
</dbReference>
<dbReference type="SUPFAM" id="SSF52218">
    <property type="entry name" value="Flavoproteins"/>
    <property type="match status" value="1"/>
</dbReference>
<evidence type="ECO:0000256" key="2">
    <source>
        <dbReference type="ARBA" id="ARBA00023002"/>
    </source>
</evidence>
<comment type="caution">
    <text evidence="4">The sequence shown here is derived from an EMBL/GenBank/DDBJ whole genome shotgun (WGS) entry which is preliminary data.</text>
</comment>
<dbReference type="AlphaFoldDB" id="A0A2H0N838"/>
<reference evidence="4 5" key="1">
    <citation type="submission" date="2017-09" db="EMBL/GenBank/DDBJ databases">
        <title>Depth-based differentiation of microbial function through sediment-hosted aquifers and enrichment of novel symbionts in the deep terrestrial subsurface.</title>
        <authorList>
            <person name="Probst A.J."/>
            <person name="Ladd B."/>
            <person name="Jarett J.K."/>
            <person name="Geller-Mcgrath D.E."/>
            <person name="Sieber C.M."/>
            <person name="Emerson J.B."/>
            <person name="Anantharaman K."/>
            <person name="Thomas B.C."/>
            <person name="Malmstrom R."/>
            <person name="Stieglmeier M."/>
            <person name="Klingl A."/>
            <person name="Woyke T."/>
            <person name="Ryan C.M."/>
            <person name="Banfield J.F."/>
        </authorList>
    </citation>
    <scope>NUCLEOTIDE SEQUENCE [LARGE SCALE GENOMIC DNA]</scope>
    <source>
        <strain evidence="4">CG11_big_fil_rev_8_21_14_0_20_35_14</strain>
    </source>
</reference>
<dbReference type="Gene3D" id="3.40.50.360">
    <property type="match status" value="1"/>
</dbReference>
<protein>
    <submittedName>
        <fullName evidence="4">NADPH:quinone reductase</fullName>
    </submittedName>
</protein>
<evidence type="ECO:0000259" key="3">
    <source>
        <dbReference type="Pfam" id="PF02525"/>
    </source>
</evidence>
<comment type="similarity">
    <text evidence="1">Belongs to the NAD(P)H dehydrogenase (quinone) family.</text>
</comment>